<evidence type="ECO:0000313" key="4">
    <source>
        <dbReference type="EMBL" id="EGG28951.1"/>
    </source>
</evidence>
<dbReference type="InterPro" id="IPR002104">
    <property type="entry name" value="Integrase_catalytic"/>
</dbReference>
<dbReference type="GO" id="GO:0006310">
    <property type="term" value="P:DNA recombination"/>
    <property type="evidence" value="ECO:0007669"/>
    <property type="project" value="UniProtKB-KW"/>
</dbReference>
<dbReference type="Proteomes" id="UP000005615">
    <property type="component" value="Unassembled WGS sequence"/>
</dbReference>
<protein>
    <submittedName>
        <fullName evidence="4">Phage integrase family protein</fullName>
    </submittedName>
</protein>
<sequence>MTAAARVALVVDNTRTQKQRSKRSAPTQSFLTDKHSIYGGKAEIVRTQQSGGYWHFRMWISEESKYVRKTLKTKHLDTAVERAENEFFAIKANLNSGKRIFSPTVQQAAEEYLKHRWEVDVKRGSITEGRWGTIKSQLNHFVAYCGIVGRSERSSVTRLSDLESKSLQGYQQYRQQKGAKDVTIKNEQATINALCKWAFDEGLHSVQHYVFPSISRRGVDADTLRRSTYTDDEYRRITRALISYTAKKTAKAESLSEDERFTRQLVRHFFLIGANTMMRFGELYQLKWGNVETYSAEEQRLVTINVLAETSKVRQSRVIKVRGGKHFDRLRSLSKNTKQGDWVFTAHNGERVTRDALYYHYAQLMKLADITGWKERNLTYYSTRHYGITKRLQSNANPLTLSKVCGTSLKHLTETYYHADLTEQERAALLRYDGSAADVVALD</sequence>
<keyword evidence="1" id="KW-0229">DNA integration</keyword>
<dbReference type="GO" id="GO:0003677">
    <property type="term" value="F:DNA binding"/>
    <property type="evidence" value="ECO:0007669"/>
    <property type="project" value="UniProtKB-UniRule"/>
</dbReference>
<proteinExistence type="predicted"/>
<accession>F3L402</accession>
<dbReference type="InterPro" id="IPR010998">
    <property type="entry name" value="Integrase_recombinase_N"/>
</dbReference>
<comment type="caution">
    <text evidence="4">The sequence shown here is derived from an EMBL/GenBank/DDBJ whole genome shotgun (WGS) entry which is preliminary data.</text>
</comment>
<evidence type="ECO:0000256" key="3">
    <source>
        <dbReference type="ARBA" id="ARBA00023172"/>
    </source>
</evidence>
<organism evidence="4 5">
    <name type="scientific">Aequoribacter fuscus</name>
    <dbReference type="NCBI Taxonomy" id="2518989"/>
    <lineage>
        <taxon>Bacteria</taxon>
        <taxon>Pseudomonadati</taxon>
        <taxon>Pseudomonadota</taxon>
        <taxon>Gammaproteobacteria</taxon>
        <taxon>Cellvibrionales</taxon>
        <taxon>Halieaceae</taxon>
        <taxon>Aequoribacter</taxon>
    </lineage>
</organism>
<dbReference type="Pfam" id="PF13102">
    <property type="entry name" value="Phage_int_SAM_5"/>
    <property type="match status" value="1"/>
</dbReference>
<evidence type="ECO:0000313" key="5">
    <source>
        <dbReference type="Proteomes" id="UP000005615"/>
    </source>
</evidence>
<dbReference type="Gene3D" id="1.10.150.130">
    <property type="match status" value="1"/>
</dbReference>
<dbReference type="EMBL" id="AEIG01000071">
    <property type="protein sequence ID" value="EGG28951.1"/>
    <property type="molecule type" value="Genomic_DNA"/>
</dbReference>
<reference evidence="4 5" key="1">
    <citation type="journal article" date="2011" name="J. Bacteriol.">
        <title>Genome sequence of strain IMCC3088, a proteorhodopsin-containing marine bacterium belonging to the OM60/NOR5 clade.</title>
        <authorList>
            <person name="Jang Y."/>
            <person name="Oh H.M."/>
            <person name="Kang I."/>
            <person name="Lee K."/>
            <person name="Yang S.J."/>
            <person name="Cho J.C."/>
        </authorList>
    </citation>
    <scope>NUCLEOTIDE SEQUENCE [LARGE SCALE GENOMIC DNA]</scope>
    <source>
        <strain evidence="4 5">IMCC3088</strain>
    </source>
</reference>
<keyword evidence="3" id="KW-0233">DNA recombination</keyword>
<evidence type="ECO:0000256" key="2">
    <source>
        <dbReference type="ARBA" id="ARBA00023125"/>
    </source>
</evidence>
<dbReference type="InterPro" id="IPR025269">
    <property type="entry name" value="SAM-like_dom"/>
</dbReference>
<evidence type="ECO:0000256" key="1">
    <source>
        <dbReference type="ARBA" id="ARBA00022908"/>
    </source>
</evidence>
<dbReference type="InterPro" id="IPR013762">
    <property type="entry name" value="Integrase-like_cat_sf"/>
</dbReference>
<dbReference type="GO" id="GO:0015074">
    <property type="term" value="P:DNA integration"/>
    <property type="evidence" value="ECO:0007669"/>
    <property type="project" value="UniProtKB-KW"/>
</dbReference>
<dbReference type="SUPFAM" id="SSF56349">
    <property type="entry name" value="DNA breaking-rejoining enzymes"/>
    <property type="match status" value="1"/>
</dbReference>
<name>F3L402_9GAMM</name>
<keyword evidence="5" id="KW-1185">Reference proteome</keyword>
<dbReference type="InterPro" id="IPR044068">
    <property type="entry name" value="CB"/>
</dbReference>
<keyword evidence="2" id="KW-0238">DNA-binding</keyword>
<dbReference type="Gene3D" id="1.10.443.10">
    <property type="entry name" value="Intergrase catalytic core"/>
    <property type="match status" value="1"/>
</dbReference>
<dbReference type="eggNOG" id="COG0582">
    <property type="taxonomic scope" value="Bacteria"/>
</dbReference>
<dbReference type="Pfam" id="PF00589">
    <property type="entry name" value="Phage_integrase"/>
    <property type="match status" value="1"/>
</dbReference>
<gene>
    <name evidence="4" type="ORF">IMCC3088_2383</name>
</gene>
<dbReference type="STRING" id="2518989.IMCC3088_2383"/>
<dbReference type="AlphaFoldDB" id="F3L402"/>
<dbReference type="PROSITE" id="PS51898">
    <property type="entry name" value="TYR_RECOMBINASE"/>
    <property type="match status" value="1"/>
</dbReference>
<dbReference type="PROSITE" id="PS51900">
    <property type="entry name" value="CB"/>
    <property type="match status" value="1"/>
</dbReference>
<dbReference type="InterPro" id="IPR011010">
    <property type="entry name" value="DNA_brk_join_enz"/>
</dbReference>
<dbReference type="OrthoDB" id="102994at2"/>